<reference evidence="10 11" key="1">
    <citation type="submission" date="2017-03" db="EMBL/GenBank/DDBJ databases">
        <authorList>
            <person name="Afonso C.L."/>
            <person name="Miller P.J."/>
            <person name="Scott M.A."/>
            <person name="Spackman E."/>
            <person name="Goraichik I."/>
            <person name="Dimitrov K.M."/>
            <person name="Suarez D.L."/>
            <person name="Swayne D.E."/>
        </authorList>
    </citation>
    <scope>NUCLEOTIDE SEQUENCE [LARGE SCALE GENOMIC DNA]</scope>
    <source>
        <strain evidence="10 11">CECT 7066</strain>
    </source>
</reference>
<comment type="function">
    <text evidence="8">Catalyzes the formation of acetyl phosphate from acetate and ATP. Can also catalyze the reverse reaction.</text>
</comment>
<dbReference type="GO" id="GO:0005829">
    <property type="term" value="C:cytosol"/>
    <property type="evidence" value="ECO:0007669"/>
    <property type="project" value="TreeGrafter"/>
</dbReference>
<dbReference type="InterPro" id="IPR000890">
    <property type="entry name" value="Aliphatic_acid_kin_short-chain"/>
</dbReference>
<evidence type="ECO:0000313" key="11">
    <source>
        <dbReference type="Proteomes" id="UP000193870"/>
    </source>
</evidence>
<dbReference type="PANTHER" id="PTHR21060:SF21">
    <property type="entry name" value="ACETATE KINASE"/>
    <property type="match status" value="1"/>
</dbReference>
<comment type="pathway">
    <text evidence="8">Metabolic intermediate biosynthesis; acetyl-CoA biosynthesis; acetyl-CoA from acetate: step 1/2.</text>
</comment>
<dbReference type="EC" id="2.7.2.1" evidence="8"/>
<feature type="active site" description="Proton donor/acceptor" evidence="8">
    <location>
        <position position="133"/>
    </location>
</feature>
<evidence type="ECO:0000256" key="1">
    <source>
        <dbReference type="ARBA" id="ARBA00022490"/>
    </source>
</evidence>
<dbReference type="InterPro" id="IPR004372">
    <property type="entry name" value="Ac/propionate_kinase"/>
</dbReference>
<keyword evidence="11" id="KW-1185">Reference proteome</keyword>
<comment type="subcellular location">
    <subcellularLocation>
        <location evidence="8">Cytoplasm</location>
    </subcellularLocation>
</comment>
<evidence type="ECO:0000256" key="7">
    <source>
        <dbReference type="ARBA" id="ARBA00022842"/>
    </source>
</evidence>
<evidence type="ECO:0000256" key="6">
    <source>
        <dbReference type="ARBA" id="ARBA00022840"/>
    </source>
</evidence>
<evidence type="ECO:0000256" key="2">
    <source>
        <dbReference type="ARBA" id="ARBA00022679"/>
    </source>
</evidence>
<keyword evidence="1 8" id="KW-0963">Cytoplasm</keyword>
<keyword evidence="4 8" id="KW-0547">Nucleotide-binding</keyword>
<keyword evidence="5 8" id="KW-0418">Kinase</keyword>
<name>A0A1Y5TKL3_9RHOB</name>
<comment type="cofactor">
    <cofactor evidence="8">
        <name>Mg(2+)</name>
        <dbReference type="ChEBI" id="CHEBI:18420"/>
    </cofactor>
    <cofactor evidence="8">
        <name>Mn(2+)</name>
        <dbReference type="ChEBI" id="CHEBI:29035"/>
    </cofactor>
    <text evidence="8">Mg(2+). Can also accept Mn(2+).</text>
</comment>
<dbReference type="InterPro" id="IPR043129">
    <property type="entry name" value="ATPase_NBD"/>
</dbReference>
<dbReference type="UniPathway" id="UPA00340">
    <property type="reaction ID" value="UER00458"/>
</dbReference>
<evidence type="ECO:0000256" key="8">
    <source>
        <dbReference type="HAMAP-Rule" id="MF_00020"/>
    </source>
</evidence>
<dbReference type="Gene3D" id="3.30.420.40">
    <property type="match status" value="2"/>
</dbReference>
<keyword evidence="3 8" id="KW-0479">Metal-binding</keyword>
<feature type="binding site" evidence="8">
    <location>
        <position position="76"/>
    </location>
    <ligand>
        <name>substrate</name>
    </ligand>
</feature>
<protein>
    <recommendedName>
        <fullName evidence="8">Acetate kinase</fullName>
        <ecNumber evidence="8">2.7.2.1</ecNumber>
    </recommendedName>
    <alternativeName>
        <fullName evidence="8">Acetokinase</fullName>
    </alternativeName>
</protein>
<proteinExistence type="inferred from homology"/>
<dbReference type="GO" id="GO:0006085">
    <property type="term" value="P:acetyl-CoA biosynthetic process"/>
    <property type="evidence" value="ECO:0007669"/>
    <property type="project" value="UniProtKB-UniRule"/>
</dbReference>
<evidence type="ECO:0000256" key="5">
    <source>
        <dbReference type="ARBA" id="ARBA00022777"/>
    </source>
</evidence>
<dbReference type="SUPFAM" id="SSF53067">
    <property type="entry name" value="Actin-like ATPase domain"/>
    <property type="match status" value="2"/>
</dbReference>
<accession>A0A1Y5TKL3</accession>
<dbReference type="GO" id="GO:0008776">
    <property type="term" value="F:acetate kinase activity"/>
    <property type="evidence" value="ECO:0007669"/>
    <property type="project" value="UniProtKB-UniRule"/>
</dbReference>
<feature type="binding site" evidence="8">
    <location>
        <position position="359"/>
    </location>
    <ligand>
        <name>Mg(2+)</name>
        <dbReference type="ChEBI" id="CHEBI:18420"/>
    </ligand>
</feature>
<dbReference type="Pfam" id="PF00871">
    <property type="entry name" value="Acetate_kinase"/>
    <property type="match status" value="1"/>
</dbReference>
<evidence type="ECO:0000256" key="4">
    <source>
        <dbReference type="ARBA" id="ARBA00022741"/>
    </source>
</evidence>
<gene>
    <name evidence="8 10" type="primary">ackA</name>
    <name evidence="10" type="ORF">PAM7066_03192</name>
</gene>
<keyword evidence="2 8" id="KW-0808">Transferase</keyword>
<comment type="caution">
    <text evidence="8">Lacks conserved residue(s) required for the propagation of feature annotation.</text>
</comment>
<comment type="similarity">
    <text evidence="8 9">Belongs to the acetokinase family.</text>
</comment>
<keyword evidence="7 8" id="KW-0460">Magnesium</keyword>
<sequence length="374" mass="39974">MSLLCFNVGSSSLEFALFEGEDERLRGGIDTSVDSEIRYGRTGGEDRVLSLDDPTDFPAAAVAVLDLAGEAIPVHRIVHGGERDAAAGWLTEDEVNRLADLAPLAPIHQHANLAPARAIAEARPGVRQIAVYDSAFHRSMPDIARALPVAPEGPFDGLRRYGFHGLSHGWVARRMAELAPERERIVSLHLSGGCSACAIRDGRSVDTTMGATPLDGMMMGTRSGAVDPGALLYALDRGMSPEELGDLLWHRGGLMGVSGVSKDVRDLFPSDDPHAGFAVDMFCRSAAKAAAQMIVSLGGIDALVFTGGMGAQQPEIRRRIVEDLAWTDLELAPDRNETNADVVSTEASAAEIRIIPAEEERMMALEAAKLEDAE</sequence>
<dbReference type="GO" id="GO:0005524">
    <property type="term" value="F:ATP binding"/>
    <property type="evidence" value="ECO:0007669"/>
    <property type="project" value="UniProtKB-KW"/>
</dbReference>
<dbReference type="PIRSF" id="PIRSF000722">
    <property type="entry name" value="Acetate_prop_kin"/>
    <property type="match status" value="1"/>
</dbReference>
<dbReference type="GO" id="GO:0000287">
    <property type="term" value="F:magnesium ion binding"/>
    <property type="evidence" value="ECO:0007669"/>
    <property type="project" value="UniProtKB-UniRule"/>
</dbReference>
<evidence type="ECO:0000313" key="10">
    <source>
        <dbReference type="EMBL" id="SLN64199.1"/>
    </source>
</evidence>
<dbReference type="HAMAP" id="MF_00020">
    <property type="entry name" value="Acetate_kinase"/>
    <property type="match status" value="1"/>
</dbReference>
<dbReference type="PRINTS" id="PR00471">
    <property type="entry name" value="ACETATEKNASE"/>
</dbReference>
<comment type="catalytic activity">
    <reaction evidence="8">
        <text>acetate + ATP = acetyl phosphate + ADP</text>
        <dbReference type="Rhea" id="RHEA:11352"/>
        <dbReference type="ChEBI" id="CHEBI:22191"/>
        <dbReference type="ChEBI" id="CHEBI:30089"/>
        <dbReference type="ChEBI" id="CHEBI:30616"/>
        <dbReference type="ChEBI" id="CHEBI:456216"/>
        <dbReference type="EC" id="2.7.2.1"/>
    </reaction>
</comment>
<dbReference type="PANTHER" id="PTHR21060">
    <property type="entry name" value="ACETATE KINASE"/>
    <property type="match status" value="1"/>
</dbReference>
<dbReference type="Proteomes" id="UP000193870">
    <property type="component" value="Unassembled WGS sequence"/>
</dbReference>
<comment type="subunit">
    <text evidence="8">Homodimer.</text>
</comment>
<feature type="binding site" evidence="8">
    <location>
        <position position="7"/>
    </location>
    <ligand>
        <name>Mg(2+)</name>
        <dbReference type="ChEBI" id="CHEBI:18420"/>
    </ligand>
</feature>
<dbReference type="GO" id="GO:0006083">
    <property type="term" value="P:acetate metabolic process"/>
    <property type="evidence" value="ECO:0007669"/>
    <property type="project" value="TreeGrafter"/>
</dbReference>
<feature type="site" description="Transition state stabilizer" evidence="8">
    <location>
        <position position="164"/>
    </location>
</feature>
<evidence type="ECO:0000256" key="9">
    <source>
        <dbReference type="RuleBase" id="RU003835"/>
    </source>
</evidence>
<dbReference type="EMBL" id="FWFV01000011">
    <property type="protein sequence ID" value="SLN64199.1"/>
    <property type="molecule type" value="Genomic_DNA"/>
</dbReference>
<feature type="site" description="Transition state stabilizer" evidence="8">
    <location>
        <position position="222"/>
    </location>
</feature>
<keyword evidence="6 8" id="KW-0067">ATP-binding</keyword>
<dbReference type="AlphaFoldDB" id="A0A1Y5TKL3"/>
<feature type="binding site" evidence="8">
    <location>
        <begin position="263"/>
        <end position="265"/>
    </location>
    <ligand>
        <name>ATP</name>
        <dbReference type="ChEBI" id="CHEBI:30616"/>
    </ligand>
</feature>
<organism evidence="10 11">
    <name type="scientific">Palleronia marisminoris</name>
    <dbReference type="NCBI Taxonomy" id="315423"/>
    <lineage>
        <taxon>Bacteria</taxon>
        <taxon>Pseudomonadati</taxon>
        <taxon>Pseudomonadota</taxon>
        <taxon>Alphaproteobacteria</taxon>
        <taxon>Rhodobacterales</taxon>
        <taxon>Roseobacteraceae</taxon>
        <taxon>Palleronia</taxon>
    </lineage>
</organism>
<dbReference type="RefSeq" id="WP_175484699.1">
    <property type="nucleotide sequence ID" value="NZ_FOPF01000012.1"/>
</dbReference>
<evidence type="ECO:0000256" key="3">
    <source>
        <dbReference type="ARBA" id="ARBA00022723"/>
    </source>
</evidence>
<dbReference type="STRING" id="315423.SAMN04488020_11218"/>